<name>A0A1I0L725_9ACTN</name>
<gene>
    <name evidence="3" type="ORF">SAMN05421811_11349</name>
</gene>
<evidence type="ECO:0000259" key="2">
    <source>
        <dbReference type="Pfam" id="PF12697"/>
    </source>
</evidence>
<feature type="domain" description="AB hydrolase-1" evidence="2">
    <location>
        <begin position="38"/>
        <end position="260"/>
    </location>
</feature>
<sequence length="271" mass="27733">MPGLALTGCALLLVAGTAQAPAAAPSPCPTPAAGRPTVVLVHGAWADTSSWNGEIKALQRAGYDVRAVGNPLRGLTEDARTVRDFLNGLTGPVVLVGHSYGGSVITNAAAGDRDVKALVYVDAAVPDVGETTAQLSGAGSALGGDPATLYDRVPYSGASGGAADLYLKRQVFVRSFASDLPRGKALRLWAAQRAASTAAFQTPSKAAAWKTIPSWSFIATGDQIIVPASQQAMAERAGSRVTRFAGGSHLALVSQPAAVTRVIQEAICSVR</sequence>
<organism evidence="3 4">
    <name type="scientific">Nonomuraea wenchangensis</name>
    <dbReference type="NCBI Taxonomy" id="568860"/>
    <lineage>
        <taxon>Bacteria</taxon>
        <taxon>Bacillati</taxon>
        <taxon>Actinomycetota</taxon>
        <taxon>Actinomycetes</taxon>
        <taxon>Streptosporangiales</taxon>
        <taxon>Streptosporangiaceae</taxon>
        <taxon>Nonomuraea</taxon>
    </lineage>
</organism>
<dbReference type="STRING" id="568860.SAMN05421811_11349"/>
<dbReference type="SUPFAM" id="SSF53474">
    <property type="entry name" value="alpha/beta-Hydrolases"/>
    <property type="match status" value="1"/>
</dbReference>
<dbReference type="InterPro" id="IPR052897">
    <property type="entry name" value="Sec-Metab_Biosynth_Hydrolase"/>
</dbReference>
<dbReference type="OrthoDB" id="9814966at2"/>
<dbReference type="GO" id="GO:0003824">
    <property type="term" value="F:catalytic activity"/>
    <property type="evidence" value="ECO:0007669"/>
    <property type="project" value="UniProtKB-ARBA"/>
</dbReference>
<dbReference type="AlphaFoldDB" id="A0A1I0L725"/>
<keyword evidence="4" id="KW-1185">Reference proteome</keyword>
<evidence type="ECO:0000256" key="1">
    <source>
        <dbReference type="SAM" id="SignalP"/>
    </source>
</evidence>
<protein>
    <submittedName>
        <fullName evidence="3">Pimeloyl-ACP methyl ester carboxylesterase</fullName>
    </submittedName>
</protein>
<feature type="signal peptide" evidence="1">
    <location>
        <begin position="1"/>
        <end position="20"/>
    </location>
</feature>
<keyword evidence="1" id="KW-0732">Signal</keyword>
<dbReference type="InterPro" id="IPR029058">
    <property type="entry name" value="AB_hydrolase_fold"/>
</dbReference>
<dbReference type="Pfam" id="PF12697">
    <property type="entry name" value="Abhydrolase_6"/>
    <property type="match status" value="1"/>
</dbReference>
<dbReference type="Proteomes" id="UP000199361">
    <property type="component" value="Unassembled WGS sequence"/>
</dbReference>
<dbReference type="EMBL" id="FOHX01000013">
    <property type="protein sequence ID" value="SEU35755.1"/>
    <property type="molecule type" value="Genomic_DNA"/>
</dbReference>
<reference evidence="3 4" key="1">
    <citation type="submission" date="2016-10" db="EMBL/GenBank/DDBJ databases">
        <authorList>
            <person name="de Groot N.N."/>
        </authorList>
    </citation>
    <scope>NUCLEOTIDE SEQUENCE [LARGE SCALE GENOMIC DNA]</scope>
    <source>
        <strain evidence="3 4">CGMCC 4.5598</strain>
    </source>
</reference>
<dbReference type="PANTHER" id="PTHR37017:SF11">
    <property type="entry name" value="ESTERASE_LIPASE_THIOESTERASE DOMAIN-CONTAINING PROTEIN"/>
    <property type="match status" value="1"/>
</dbReference>
<accession>A0A1I0L725</accession>
<proteinExistence type="predicted"/>
<dbReference type="RefSeq" id="WP_091089534.1">
    <property type="nucleotide sequence ID" value="NZ_FOHX01000013.1"/>
</dbReference>
<evidence type="ECO:0000313" key="4">
    <source>
        <dbReference type="Proteomes" id="UP000199361"/>
    </source>
</evidence>
<feature type="chain" id="PRO_5011663675" evidence="1">
    <location>
        <begin position="21"/>
        <end position="271"/>
    </location>
</feature>
<dbReference type="InterPro" id="IPR000073">
    <property type="entry name" value="AB_hydrolase_1"/>
</dbReference>
<dbReference type="Gene3D" id="3.40.50.1820">
    <property type="entry name" value="alpha/beta hydrolase"/>
    <property type="match status" value="1"/>
</dbReference>
<dbReference type="PANTHER" id="PTHR37017">
    <property type="entry name" value="AB HYDROLASE-1 DOMAIN-CONTAINING PROTEIN-RELATED"/>
    <property type="match status" value="1"/>
</dbReference>
<evidence type="ECO:0000313" key="3">
    <source>
        <dbReference type="EMBL" id="SEU35755.1"/>
    </source>
</evidence>